<sequence>MAWILEKIVSTIDSLVRPTQRKTRVTFSPNYIEVSKKMYFLGTKTQTFASKTQNNAKTLNKRRNNSQASLPNENYGQFSNNPDTHEPININVDIFGAGGDCGETYNSEAANEN</sequence>
<keyword evidence="3" id="KW-1185">Reference proteome</keyword>
<dbReference type="Proteomes" id="UP000078200">
    <property type="component" value="Unassembled WGS sequence"/>
</dbReference>
<evidence type="ECO:0000313" key="3">
    <source>
        <dbReference type="Proteomes" id="UP000078200"/>
    </source>
</evidence>
<feature type="compositionally biased region" description="Polar residues" evidence="1">
    <location>
        <begin position="65"/>
        <end position="82"/>
    </location>
</feature>
<dbReference type="AlphaFoldDB" id="A0A1A9V4U2"/>
<accession>A0A1A9V4U2</accession>
<feature type="region of interest" description="Disordered" evidence="1">
    <location>
        <begin position="53"/>
        <end position="86"/>
    </location>
</feature>
<name>A0A1A9V4U2_GLOAU</name>
<dbReference type="VEuPathDB" id="VectorBase:GAUT025939"/>
<reference evidence="2" key="1">
    <citation type="submission" date="2020-05" db="UniProtKB">
        <authorList>
            <consortium name="EnsemblMetazoa"/>
        </authorList>
    </citation>
    <scope>IDENTIFICATION</scope>
    <source>
        <strain evidence="2">TTRI</strain>
    </source>
</reference>
<evidence type="ECO:0000313" key="2">
    <source>
        <dbReference type="EnsemblMetazoa" id="GAUT025939-PA"/>
    </source>
</evidence>
<protein>
    <submittedName>
        <fullName evidence="2">Uncharacterized protein</fullName>
    </submittedName>
</protein>
<dbReference type="EnsemblMetazoa" id="GAUT025939-RA">
    <property type="protein sequence ID" value="GAUT025939-PA"/>
    <property type="gene ID" value="GAUT025939"/>
</dbReference>
<organism evidence="2 3">
    <name type="scientific">Glossina austeni</name>
    <name type="common">Savannah tsetse fly</name>
    <dbReference type="NCBI Taxonomy" id="7395"/>
    <lineage>
        <taxon>Eukaryota</taxon>
        <taxon>Metazoa</taxon>
        <taxon>Ecdysozoa</taxon>
        <taxon>Arthropoda</taxon>
        <taxon>Hexapoda</taxon>
        <taxon>Insecta</taxon>
        <taxon>Pterygota</taxon>
        <taxon>Neoptera</taxon>
        <taxon>Endopterygota</taxon>
        <taxon>Diptera</taxon>
        <taxon>Brachycera</taxon>
        <taxon>Muscomorpha</taxon>
        <taxon>Hippoboscoidea</taxon>
        <taxon>Glossinidae</taxon>
        <taxon>Glossina</taxon>
    </lineage>
</organism>
<evidence type="ECO:0000256" key="1">
    <source>
        <dbReference type="SAM" id="MobiDB-lite"/>
    </source>
</evidence>
<proteinExistence type="predicted"/>